<gene>
    <name evidence="2" type="ordered locus">CLOAM0106</name>
</gene>
<organism evidence="2 3">
    <name type="scientific">Cloacimonas acidaminovorans (strain Evry)</name>
    <dbReference type="NCBI Taxonomy" id="459349"/>
    <lineage>
        <taxon>Bacteria</taxon>
        <taxon>Pseudomonadati</taxon>
        <taxon>Candidatus Cloacimonadota</taxon>
        <taxon>Candidatus Cloacimonadia</taxon>
        <taxon>Candidatus Cloacimonadales</taxon>
        <taxon>Candidatus Cloacimonadaceae</taxon>
        <taxon>Candidatus Cloacimonas</taxon>
    </lineage>
</organism>
<proteinExistence type="predicted"/>
<dbReference type="STRING" id="459349.CLOAM0106"/>
<sequence>MRLIMKKALISVLIISAIIISACAGPKGKSEEEKLRQQLKKWESFDSEGIAEVSYKSLAIRKMFSAAKNGSELRFDLFDGGLLGSAGEPLLTMYLGDYVAVKSPFIPMLELLDLTPSAPLQSLKLSANADSLVALYGERIIRDKKLELNGVTINFNKDYLLDSVWEPENKTQMKALYNSKGDLSELVVTSIDNISLRMSFDKIEYVQPQIIPLPKPELSFSEDALKGLNNLNLESLLKEFLQYKKEGQK</sequence>
<feature type="chain" id="PRO_5002758246" description="Lipoprotein" evidence="1">
    <location>
        <begin position="25"/>
        <end position="249"/>
    </location>
</feature>
<dbReference type="HOGENOM" id="CLU_1114282_0_0_0"/>
<dbReference type="EMBL" id="CU466930">
    <property type="protein sequence ID" value="CAO80017.1"/>
    <property type="molecule type" value="Genomic_DNA"/>
</dbReference>
<evidence type="ECO:0000256" key="1">
    <source>
        <dbReference type="SAM" id="SignalP"/>
    </source>
</evidence>
<dbReference type="AlphaFoldDB" id="B0VIV7"/>
<dbReference type="Proteomes" id="UP000002019">
    <property type="component" value="Chromosome"/>
</dbReference>
<dbReference type="KEGG" id="caci:CLOAM0106"/>
<protein>
    <recommendedName>
        <fullName evidence="4">Lipoprotein</fullName>
    </recommendedName>
</protein>
<feature type="signal peptide" evidence="1">
    <location>
        <begin position="1"/>
        <end position="24"/>
    </location>
</feature>
<name>B0VIV7_CLOAI</name>
<dbReference type="PROSITE" id="PS51257">
    <property type="entry name" value="PROKAR_LIPOPROTEIN"/>
    <property type="match status" value="1"/>
</dbReference>
<evidence type="ECO:0008006" key="4">
    <source>
        <dbReference type="Google" id="ProtNLM"/>
    </source>
</evidence>
<reference evidence="2 3" key="1">
    <citation type="journal article" date="2008" name="J. Bacteriol.">
        <title>'Candidatus Cloacamonas acidaminovorans': genome sequence reconstruction provides a first glimpse of a new bacterial division.</title>
        <authorList>
            <person name="Pelletier E."/>
            <person name="Kreimeyer A."/>
            <person name="Bocs S."/>
            <person name="Rouy Z."/>
            <person name="Gyapay G."/>
            <person name="Chouari R."/>
            <person name="Riviere D."/>
            <person name="Ganesan A."/>
            <person name="Daegelen P."/>
            <person name="Sghir A."/>
            <person name="Cohen G.N."/>
            <person name="Medigue C."/>
            <person name="Weissenbach J."/>
            <person name="Le Paslier D."/>
        </authorList>
    </citation>
    <scope>NUCLEOTIDE SEQUENCE [LARGE SCALE GENOMIC DNA]</scope>
    <source>
        <strain evidence="3">Evry</strain>
    </source>
</reference>
<accession>B0VIV7</accession>
<evidence type="ECO:0000313" key="2">
    <source>
        <dbReference type="EMBL" id="CAO80017.1"/>
    </source>
</evidence>
<keyword evidence="3" id="KW-1185">Reference proteome</keyword>
<keyword evidence="1" id="KW-0732">Signal</keyword>
<evidence type="ECO:0000313" key="3">
    <source>
        <dbReference type="Proteomes" id="UP000002019"/>
    </source>
</evidence>